<dbReference type="InterPro" id="IPR036255">
    <property type="entry name" value="YgfB-like_sf"/>
</dbReference>
<evidence type="ECO:0000313" key="2">
    <source>
        <dbReference type="EMBL" id="AKO53799.1"/>
    </source>
</evidence>
<dbReference type="PATRIC" id="fig|330734.3.peg.3433"/>
<dbReference type="PANTHER" id="PTHR37528:SF1">
    <property type="entry name" value="UPF0149 PROTEIN YGFB"/>
    <property type="match status" value="1"/>
</dbReference>
<dbReference type="STRING" id="330734.ABA45_16315"/>
<accession>A0A0H4I470</accession>
<dbReference type="PANTHER" id="PTHR37528">
    <property type="entry name" value="UPF0149 PROTEIN YGFB"/>
    <property type="match status" value="1"/>
</dbReference>
<name>A0A0H4I470_9GAMM</name>
<dbReference type="GO" id="GO:0005829">
    <property type="term" value="C:cytosol"/>
    <property type="evidence" value="ECO:0007669"/>
    <property type="project" value="TreeGrafter"/>
</dbReference>
<evidence type="ECO:0000256" key="1">
    <source>
        <dbReference type="ARBA" id="ARBA00038308"/>
    </source>
</evidence>
<gene>
    <name evidence="2" type="ORF">ABA45_16315</name>
</gene>
<organism evidence="2 3">
    <name type="scientific">Marinobacter psychrophilus</name>
    <dbReference type="NCBI Taxonomy" id="330734"/>
    <lineage>
        <taxon>Bacteria</taxon>
        <taxon>Pseudomonadati</taxon>
        <taxon>Pseudomonadota</taxon>
        <taxon>Gammaproteobacteria</taxon>
        <taxon>Pseudomonadales</taxon>
        <taxon>Marinobacteraceae</taxon>
        <taxon>Marinobacter</taxon>
    </lineage>
</organism>
<reference evidence="2 3" key="1">
    <citation type="submission" date="2015-05" db="EMBL/GenBank/DDBJ databases">
        <title>Complete genome of Marinobacter psychrophilus strain 20041T isolated from sea-ice of the Canadian Basin.</title>
        <authorList>
            <person name="Song L."/>
            <person name="Ren L."/>
            <person name="Yu Y."/>
            <person name="Wang X."/>
        </authorList>
    </citation>
    <scope>NUCLEOTIDE SEQUENCE [LARGE SCALE GENOMIC DNA]</scope>
    <source>
        <strain evidence="2 3">20041</strain>
    </source>
</reference>
<dbReference type="AlphaFoldDB" id="A0A0H4I470"/>
<dbReference type="SUPFAM" id="SSF101327">
    <property type="entry name" value="YgfB-like"/>
    <property type="match status" value="1"/>
</dbReference>
<evidence type="ECO:0000313" key="3">
    <source>
        <dbReference type="Proteomes" id="UP000036406"/>
    </source>
</evidence>
<sequence length="202" mass="22073">MSLSDASAAPNIEISAEFERWANVFLAHKAFSHPSELHGVLCGRFAAGGRMQEDECAAVVCEHIGLASTALEESPELRVFAAGIYQQALAQLSSMDMSFQPLLPDDDYALEQRLESLISWVRGFLAGMALAAGESLGEAPEEIRELMEDMVAISQLSDEEDASEENDQQLVEITEYVRLGALAVFTEFNEPEQPAKTPPTLH</sequence>
<dbReference type="KEGG" id="mpq:ABA45_16315"/>
<evidence type="ECO:0008006" key="4">
    <source>
        <dbReference type="Google" id="ProtNLM"/>
    </source>
</evidence>
<dbReference type="InterPro" id="IPR011978">
    <property type="entry name" value="YgfB-like"/>
</dbReference>
<dbReference type="Gene3D" id="1.20.120.740">
    <property type="entry name" value="YgfB uncharacterised protein family UPF0149, PF03695"/>
    <property type="match status" value="1"/>
</dbReference>
<keyword evidence="3" id="KW-1185">Reference proteome</keyword>
<dbReference type="EMBL" id="CP011494">
    <property type="protein sequence ID" value="AKO53799.1"/>
    <property type="molecule type" value="Genomic_DNA"/>
</dbReference>
<protein>
    <recommendedName>
        <fullName evidence="4">YecA family protein</fullName>
    </recommendedName>
</protein>
<comment type="similarity">
    <text evidence="1">Belongs to the UPF0149 family.</text>
</comment>
<proteinExistence type="inferred from homology"/>
<dbReference type="Pfam" id="PF03695">
    <property type="entry name" value="UPF0149"/>
    <property type="match status" value="1"/>
</dbReference>
<dbReference type="Proteomes" id="UP000036406">
    <property type="component" value="Chromosome"/>
</dbReference>
<dbReference type="RefSeq" id="WP_048387908.1">
    <property type="nucleotide sequence ID" value="NZ_CP011494.1"/>
</dbReference>